<dbReference type="PATRIC" id="fig|626937.4.peg.1381"/>
<comment type="caution">
    <text evidence="2">The sequence shown here is derived from an EMBL/GenBank/DDBJ whole genome shotgun (WGS) entry which is preliminary data.</text>
</comment>
<protein>
    <submittedName>
        <fullName evidence="2">Uncharacterized protein</fullName>
    </submittedName>
</protein>
<dbReference type="EMBL" id="LSZW01000057">
    <property type="protein sequence ID" value="KXK65677.1"/>
    <property type="molecule type" value="Genomic_DNA"/>
</dbReference>
<reference evidence="3" key="1">
    <citation type="submission" date="2016-02" db="EMBL/GenBank/DDBJ databases">
        <authorList>
            <person name="Mitreva M."/>
            <person name="Pepin K.H."/>
            <person name="Mihindukulasuriya K.A."/>
            <person name="Fulton R."/>
            <person name="Fronick C."/>
            <person name="O'Laughlin M."/>
            <person name="Miner T."/>
            <person name="Herter B."/>
            <person name="Rosa B.A."/>
            <person name="Cordes M."/>
            <person name="Tomlinson C."/>
            <person name="Wollam A."/>
            <person name="Palsikar V.B."/>
            <person name="Mardis E.R."/>
            <person name="Wilson R.K."/>
        </authorList>
    </citation>
    <scope>NUCLEOTIDE SEQUENCE [LARGE SCALE GENOMIC DNA]</scope>
    <source>
        <strain evidence="3">DSM 22607</strain>
    </source>
</reference>
<gene>
    <name evidence="2" type="ORF">HMPREF3293_01399</name>
</gene>
<evidence type="ECO:0000256" key="1">
    <source>
        <dbReference type="SAM" id="Phobius"/>
    </source>
</evidence>
<keyword evidence="1" id="KW-1133">Transmembrane helix</keyword>
<dbReference type="Proteomes" id="UP000070366">
    <property type="component" value="Unassembled WGS sequence"/>
</dbReference>
<dbReference type="RefSeq" id="WP_147554699.1">
    <property type="nucleotide sequence ID" value="NZ_CABMOF010000004.1"/>
</dbReference>
<evidence type="ECO:0000313" key="2">
    <source>
        <dbReference type="EMBL" id="KXK65677.1"/>
    </source>
</evidence>
<keyword evidence="1" id="KW-0812">Transmembrane</keyword>
<keyword evidence="3" id="KW-1185">Reference proteome</keyword>
<keyword evidence="1" id="KW-0472">Membrane</keyword>
<dbReference type="AlphaFoldDB" id="A0A136Q4U6"/>
<feature type="transmembrane region" description="Helical" evidence="1">
    <location>
        <begin position="20"/>
        <end position="40"/>
    </location>
</feature>
<name>A0A136Q4U6_9FIRM</name>
<dbReference type="STRING" id="626937.HMPREF3293_01399"/>
<organism evidence="2 3">
    <name type="scientific">Christensenella minuta</name>
    <dbReference type="NCBI Taxonomy" id="626937"/>
    <lineage>
        <taxon>Bacteria</taxon>
        <taxon>Bacillati</taxon>
        <taxon>Bacillota</taxon>
        <taxon>Clostridia</taxon>
        <taxon>Christensenellales</taxon>
        <taxon>Christensenellaceae</taxon>
        <taxon>Christensenella</taxon>
    </lineage>
</organism>
<sequence>MMRNVFTDGREKSAVPWKIIVPALCFLAVFVTVLLGTAGIGRRTREQGRATAEEAVRRAAVQCYAIEGRYPRDAAYLEEHYGLILDTEQYSCHLKPVGDNLMPEIFVFLLDG</sequence>
<proteinExistence type="predicted"/>
<evidence type="ECO:0000313" key="3">
    <source>
        <dbReference type="Proteomes" id="UP000070366"/>
    </source>
</evidence>
<accession>A0A136Q4U6</accession>